<protein>
    <recommendedName>
        <fullName evidence="7">Acid phosphatase</fullName>
    </recommendedName>
</protein>
<dbReference type="Gene3D" id="3.40.50.1000">
    <property type="entry name" value="HAD superfamily/HAD-like"/>
    <property type="match status" value="1"/>
</dbReference>
<dbReference type="EMBL" id="JAVIJP010000099">
    <property type="protein sequence ID" value="KAL3615821.1"/>
    <property type="molecule type" value="Genomic_DNA"/>
</dbReference>
<comment type="similarity">
    <text evidence="3">Belongs to the APS1/VSP family.</text>
</comment>
<dbReference type="PANTHER" id="PTHR31284:SF9">
    <property type="entry name" value="HAD SUPERFAMILY, SUBFAMILY IIIB ACID PHOSPHATASE"/>
    <property type="match status" value="1"/>
</dbReference>
<evidence type="ECO:0000313" key="6">
    <source>
        <dbReference type="Proteomes" id="UP001632038"/>
    </source>
</evidence>
<gene>
    <name evidence="5" type="ORF">CASFOL_040115</name>
</gene>
<sequence>MVRGIGEAILGVWVLIMITTCCSAKAKTFCWPSSNPDCLDCLSWRVAVEANNVRAWPVVPPKCIEHVREYMLWGQYEKDVTLVVDNIISYASSITLSGDGKDAWVLDVDDTCISNLCYYTTMNYGGNPYNPVAFKAWAMKGVCPKIPQVLILFNKLVQLGFKVILLTGRDEETFRNVTTLNLKNQGYNGYDRLVLRTAMYKGKSAVTYKSDIRKQMVEKEGLRLRGNVGDEWSDLQGDHAGDRTFKIPNPMYFVP</sequence>
<name>A0ABD3BFJ3_9LAMI</name>
<organism evidence="5 6">
    <name type="scientific">Castilleja foliolosa</name>
    <dbReference type="NCBI Taxonomy" id="1961234"/>
    <lineage>
        <taxon>Eukaryota</taxon>
        <taxon>Viridiplantae</taxon>
        <taxon>Streptophyta</taxon>
        <taxon>Embryophyta</taxon>
        <taxon>Tracheophyta</taxon>
        <taxon>Spermatophyta</taxon>
        <taxon>Magnoliopsida</taxon>
        <taxon>eudicotyledons</taxon>
        <taxon>Gunneridae</taxon>
        <taxon>Pentapetalae</taxon>
        <taxon>asterids</taxon>
        <taxon>lamiids</taxon>
        <taxon>Lamiales</taxon>
        <taxon>Orobanchaceae</taxon>
        <taxon>Pedicularideae</taxon>
        <taxon>Castillejinae</taxon>
        <taxon>Castilleja</taxon>
    </lineage>
</organism>
<keyword evidence="1 4" id="KW-0732">Signal</keyword>
<keyword evidence="6" id="KW-1185">Reference proteome</keyword>
<dbReference type="PANTHER" id="PTHR31284">
    <property type="entry name" value="ACID PHOSPHATASE-LIKE PROTEIN"/>
    <property type="match status" value="1"/>
</dbReference>
<dbReference type="AlphaFoldDB" id="A0ABD3BFJ3"/>
<dbReference type="InterPro" id="IPR014403">
    <property type="entry name" value="APS1/VSP"/>
</dbReference>
<evidence type="ECO:0000313" key="5">
    <source>
        <dbReference type="EMBL" id="KAL3615821.1"/>
    </source>
</evidence>
<evidence type="ECO:0008006" key="7">
    <source>
        <dbReference type="Google" id="ProtNLM"/>
    </source>
</evidence>
<evidence type="ECO:0000256" key="1">
    <source>
        <dbReference type="ARBA" id="ARBA00022729"/>
    </source>
</evidence>
<evidence type="ECO:0000256" key="2">
    <source>
        <dbReference type="ARBA" id="ARBA00023180"/>
    </source>
</evidence>
<comment type="caution">
    <text evidence="5">The sequence shown here is derived from an EMBL/GenBank/DDBJ whole genome shotgun (WGS) entry which is preliminary data.</text>
</comment>
<dbReference type="PIRSF" id="PIRSF002674">
    <property type="entry name" value="VSP"/>
    <property type="match status" value="1"/>
</dbReference>
<reference evidence="6" key="1">
    <citation type="journal article" date="2024" name="IScience">
        <title>Strigolactones Initiate the Formation of Haustorium-like Structures in Castilleja.</title>
        <authorList>
            <person name="Buerger M."/>
            <person name="Peterson D."/>
            <person name="Chory J."/>
        </authorList>
    </citation>
    <scope>NUCLEOTIDE SEQUENCE [LARGE SCALE GENOMIC DNA]</scope>
</reference>
<keyword evidence="2" id="KW-0325">Glycoprotein</keyword>
<dbReference type="NCBIfam" id="TIGR01675">
    <property type="entry name" value="plant-AP"/>
    <property type="match status" value="1"/>
</dbReference>
<dbReference type="CDD" id="cd07535">
    <property type="entry name" value="HAD_VSP"/>
    <property type="match status" value="1"/>
</dbReference>
<dbReference type="InterPro" id="IPR023214">
    <property type="entry name" value="HAD_sf"/>
</dbReference>
<dbReference type="SUPFAM" id="SSF56784">
    <property type="entry name" value="HAD-like"/>
    <property type="match status" value="1"/>
</dbReference>
<accession>A0ABD3BFJ3</accession>
<evidence type="ECO:0000256" key="4">
    <source>
        <dbReference type="SAM" id="SignalP"/>
    </source>
</evidence>
<dbReference type="Pfam" id="PF03767">
    <property type="entry name" value="Acid_phosphat_B"/>
    <property type="match status" value="1"/>
</dbReference>
<dbReference type="InterPro" id="IPR036412">
    <property type="entry name" value="HAD-like_sf"/>
</dbReference>
<dbReference type="InterPro" id="IPR005519">
    <property type="entry name" value="Acid_phosphat_B-like"/>
</dbReference>
<dbReference type="InterPro" id="IPR010028">
    <property type="entry name" value="Acid_phosphatase_pln"/>
</dbReference>
<evidence type="ECO:0000256" key="3">
    <source>
        <dbReference type="PIRNR" id="PIRNR002674"/>
    </source>
</evidence>
<feature type="chain" id="PRO_5044786719" description="Acid phosphatase" evidence="4">
    <location>
        <begin position="25"/>
        <end position="255"/>
    </location>
</feature>
<proteinExistence type="inferred from homology"/>
<feature type="signal peptide" evidence="4">
    <location>
        <begin position="1"/>
        <end position="24"/>
    </location>
</feature>
<dbReference type="Proteomes" id="UP001632038">
    <property type="component" value="Unassembled WGS sequence"/>
</dbReference>